<protein>
    <submittedName>
        <fullName evidence="1">Uncharacterized protein</fullName>
    </submittedName>
</protein>
<keyword evidence="2" id="KW-1185">Reference proteome</keyword>
<sequence length="93" mass="10467">SYSPLEKILSQNYPYRCLYHNTKKKKYSHFPLSRMPNCSSLSGERQRGETESLVGDPLVACSSSSVCCSFVPRSMLWLALLFNVSLTAATDLR</sequence>
<dbReference type="Proteomes" id="UP001206925">
    <property type="component" value="Unassembled WGS sequence"/>
</dbReference>
<proteinExistence type="predicted"/>
<reference evidence="1" key="1">
    <citation type="submission" date="2022-06" db="EMBL/GenBank/DDBJ databases">
        <title>Uncovering the hologenomic basis of an extraordinary plant invasion.</title>
        <authorList>
            <person name="Bieker V.C."/>
            <person name="Martin M.D."/>
            <person name="Gilbert T."/>
            <person name="Hodgins K."/>
            <person name="Battlay P."/>
            <person name="Petersen B."/>
            <person name="Wilson J."/>
        </authorList>
    </citation>
    <scope>NUCLEOTIDE SEQUENCE</scope>
    <source>
        <strain evidence="1">AA19_3_7</strain>
        <tissue evidence="1">Leaf</tissue>
    </source>
</reference>
<accession>A0AAD5BTV2</accession>
<dbReference type="AlphaFoldDB" id="A0AAD5BTV2"/>
<organism evidence="1 2">
    <name type="scientific">Ambrosia artemisiifolia</name>
    <name type="common">Common ragweed</name>
    <dbReference type="NCBI Taxonomy" id="4212"/>
    <lineage>
        <taxon>Eukaryota</taxon>
        <taxon>Viridiplantae</taxon>
        <taxon>Streptophyta</taxon>
        <taxon>Embryophyta</taxon>
        <taxon>Tracheophyta</taxon>
        <taxon>Spermatophyta</taxon>
        <taxon>Magnoliopsida</taxon>
        <taxon>eudicotyledons</taxon>
        <taxon>Gunneridae</taxon>
        <taxon>Pentapetalae</taxon>
        <taxon>asterids</taxon>
        <taxon>campanulids</taxon>
        <taxon>Asterales</taxon>
        <taxon>Asteraceae</taxon>
        <taxon>Asteroideae</taxon>
        <taxon>Heliantheae alliance</taxon>
        <taxon>Heliantheae</taxon>
        <taxon>Ambrosia</taxon>
    </lineage>
</organism>
<feature type="non-terminal residue" evidence="1">
    <location>
        <position position="1"/>
    </location>
</feature>
<gene>
    <name evidence="1" type="ORF">M8C21_007787</name>
</gene>
<evidence type="ECO:0000313" key="1">
    <source>
        <dbReference type="EMBL" id="KAI7729375.1"/>
    </source>
</evidence>
<name>A0AAD5BTV2_AMBAR</name>
<dbReference type="EMBL" id="JAMZMK010011013">
    <property type="protein sequence ID" value="KAI7729375.1"/>
    <property type="molecule type" value="Genomic_DNA"/>
</dbReference>
<feature type="non-terminal residue" evidence="1">
    <location>
        <position position="93"/>
    </location>
</feature>
<comment type="caution">
    <text evidence="1">The sequence shown here is derived from an EMBL/GenBank/DDBJ whole genome shotgun (WGS) entry which is preliminary data.</text>
</comment>
<evidence type="ECO:0000313" key="2">
    <source>
        <dbReference type="Proteomes" id="UP001206925"/>
    </source>
</evidence>